<evidence type="ECO:0000313" key="2">
    <source>
        <dbReference type="EMBL" id="TRY69290.1"/>
    </source>
</evidence>
<sequence length="208" mass="23041">MKACGFVTLLAFSSTWMGSAVQAQTIHKDPKFKVSCTPREMKVELVKPADVTHVYLEHLKQYPEKSCKPVIEGDKVTFSLDLKDIFKCMVTKVVNRASGLRVYYHRVVLEHSEGPKQSFFVKCSSAFNSTGEIEITGEVTGRAPIPELISGVRQNNVLIDDELTVKPGTPLEMEIGLDRASSDIYGVSVSYMEVTDTKSKAESLIFNG</sequence>
<protein>
    <recommendedName>
        <fullName evidence="4">ZP domain-containing protein</fullName>
    </recommendedName>
</protein>
<dbReference type="Proteomes" id="UP000318571">
    <property type="component" value="Chromosome 1"/>
</dbReference>
<keyword evidence="3" id="KW-1185">Reference proteome</keyword>
<evidence type="ECO:0008006" key="4">
    <source>
        <dbReference type="Google" id="ProtNLM"/>
    </source>
</evidence>
<keyword evidence="1" id="KW-0732">Signal</keyword>
<dbReference type="STRING" id="6832.A0A553NV40"/>
<evidence type="ECO:0000256" key="1">
    <source>
        <dbReference type="SAM" id="SignalP"/>
    </source>
</evidence>
<feature type="non-terminal residue" evidence="2">
    <location>
        <position position="208"/>
    </location>
</feature>
<reference evidence="2 3" key="1">
    <citation type="journal article" date="2018" name="Nat. Ecol. Evol.">
        <title>Genomic signatures of mitonuclear coevolution across populations of Tigriopus californicus.</title>
        <authorList>
            <person name="Barreto F.S."/>
            <person name="Watson E.T."/>
            <person name="Lima T.G."/>
            <person name="Willett C.S."/>
            <person name="Edmands S."/>
            <person name="Li W."/>
            <person name="Burton R.S."/>
        </authorList>
    </citation>
    <scope>NUCLEOTIDE SEQUENCE [LARGE SCALE GENOMIC DNA]</scope>
    <source>
        <strain evidence="2 3">San Diego</strain>
    </source>
</reference>
<dbReference type="AlphaFoldDB" id="A0A553NV40"/>
<organism evidence="2 3">
    <name type="scientific">Tigriopus californicus</name>
    <name type="common">Marine copepod</name>
    <dbReference type="NCBI Taxonomy" id="6832"/>
    <lineage>
        <taxon>Eukaryota</taxon>
        <taxon>Metazoa</taxon>
        <taxon>Ecdysozoa</taxon>
        <taxon>Arthropoda</taxon>
        <taxon>Crustacea</taxon>
        <taxon>Multicrustacea</taxon>
        <taxon>Hexanauplia</taxon>
        <taxon>Copepoda</taxon>
        <taxon>Harpacticoida</taxon>
        <taxon>Harpacticidae</taxon>
        <taxon>Tigriopus</taxon>
    </lineage>
</organism>
<name>A0A553NV40_TIGCA</name>
<accession>A0A553NV40</accession>
<proteinExistence type="predicted"/>
<comment type="caution">
    <text evidence="2">The sequence shown here is derived from an EMBL/GenBank/DDBJ whole genome shotgun (WGS) entry which is preliminary data.</text>
</comment>
<feature type="signal peptide" evidence="1">
    <location>
        <begin position="1"/>
        <end position="23"/>
    </location>
</feature>
<evidence type="ECO:0000313" key="3">
    <source>
        <dbReference type="Proteomes" id="UP000318571"/>
    </source>
</evidence>
<gene>
    <name evidence="2" type="ORF">TCAL_08638</name>
</gene>
<dbReference type="EMBL" id="VCGU01000010">
    <property type="protein sequence ID" value="TRY69290.1"/>
    <property type="molecule type" value="Genomic_DNA"/>
</dbReference>
<feature type="chain" id="PRO_5022212116" description="ZP domain-containing protein" evidence="1">
    <location>
        <begin position="24"/>
        <end position="208"/>
    </location>
</feature>